<keyword evidence="7" id="KW-1185">Reference proteome</keyword>
<dbReference type="InterPro" id="IPR029000">
    <property type="entry name" value="Cyclophilin-like_dom_sf"/>
</dbReference>
<dbReference type="AlphaFoldDB" id="A0A165FNB1"/>
<dbReference type="STRING" id="1314781.A0A165FNB1"/>
<gene>
    <name evidence="6" type="ORF">EXIGLDRAFT_575188</name>
</gene>
<dbReference type="InterPro" id="IPR002130">
    <property type="entry name" value="Cyclophilin-type_PPIase_dom"/>
</dbReference>
<accession>A0A165FNB1</accession>
<dbReference type="PROSITE" id="PS50072">
    <property type="entry name" value="CSA_PPIASE_2"/>
    <property type="match status" value="1"/>
</dbReference>
<dbReference type="PANTHER" id="PTHR11071">
    <property type="entry name" value="PEPTIDYL-PROLYL CIS-TRANS ISOMERASE"/>
    <property type="match status" value="1"/>
</dbReference>
<keyword evidence="3 4" id="KW-0413">Isomerase</keyword>
<protein>
    <recommendedName>
        <fullName evidence="4">Peptidyl-prolyl cis-trans isomerase</fullName>
        <shortName evidence="4">PPIase</shortName>
        <ecNumber evidence="4">5.2.1.8</ecNumber>
    </recommendedName>
</protein>
<dbReference type="GO" id="GO:0005737">
    <property type="term" value="C:cytoplasm"/>
    <property type="evidence" value="ECO:0007669"/>
    <property type="project" value="TreeGrafter"/>
</dbReference>
<feature type="domain" description="PPIase cyclophilin-type" evidence="5">
    <location>
        <begin position="1"/>
        <end position="72"/>
    </location>
</feature>
<dbReference type="GO" id="GO:0006457">
    <property type="term" value="P:protein folding"/>
    <property type="evidence" value="ECO:0007669"/>
    <property type="project" value="TreeGrafter"/>
</dbReference>
<feature type="non-terminal residue" evidence="6">
    <location>
        <position position="1"/>
    </location>
</feature>
<dbReference type="EMBL" id="KV426077">
    <property type="protein sequence ID" value="KZV89270.1"/>
    <property type="molecule type" value="Genomic_DNA"/>
</dbReference>
<sequence>FDISINNVPAGRVTFVLYDDVVSKTAHNFRELATGQHRSGYSGSTFHRIIPNTQLEKPDITRDNGTGCTSMY</sequence>
<keyword evidence="2 4" id="KW-0697">Rotamase</keyword>
<comment type="function">
    <text evidence="4">PPIases accelerate the folding of proteins. It catalyzes the cis-trans isomerization of proline imidic peptide bonds in oligopeptides.</text>
</comment>
<dbReference type="SUPFAM" id="SSF50891">
    <property type="entry name" value="Cyclophilin-like"/>
    <property type="match status" value="1"/>
</dbReference>
<evidence type="ECO:0000256" key="3">
    <source>
        <dbReference type="ARBA" id="ARBA00023235"/>
    </source>
</evidence>
<dbReference type="OrthoDB" id="5547150at2759"/>
<proteinExistence type="inferred from homology"/>
<dbReference type="GO" id="GO:0016018">
    <property type="term" value="F:cyclosporin A binding"/>
    <property type="evidence" value="ECO:0007669"/>
    <property type="project" value="TreeGrafter"/>
</dbReference>
<dbReference type="InParanoid" id="A0A165FNB1"/>
<comment type="catalytic activity">
    <reaction evidence="1 4">
        <text>[protein]-peptidylproline (omega=180) = [protein]-peptidylproline (omega=0)</text>
        <dbReference type="Rhea" id="RHEA:16237"/>
        <dbReference type="Rhea" id="RHEA-COMP:10747"/>
        <dbReference type="Rhea" id="RHEA-COMP:10748"/>
        <dbReference type="ChEBI" id="CHEBI:83833"/>
        <dbReference type="ChEBI" id="CHEBI:83834"/>
        <dbReference type="EC" id="5.2.1.8"/>
    </reaction>
</comment>
<evidence type="ECO:0000256" key="4">
    <source>
        <dbReference type="RuleBase" id="RU363019"/>
    </source>
</evidence>
<dbReference type="Gene3D" id="2.40.100.10">
    <property type="entry name" value="Cyclophilin-like"/>
    <property type="match status" value="1"/>
</dbReference>
<dbReference type="PANTHER" id="PTHR11071:SF561">
    <property type="entry name" value="PEPTIDYL-PROLYL CIS-TRANS ISOMERASE D-RELATED"/>
    <property type="match status" value="1"/>
</dbReference>
<evidence type="ECO:0000256" key="2">
    <source>
        <dbReference type="ARBA" id="ARBA00023110"/>
    </source>
</evidence>
<dbReference type="GO" id="GO:0003755">
    <property type="term" value="F:peptidyl-prolyl cis-trans isomerase activity"/>
    <property type="evidence" value="ECO:0007669"/>
    <property type="project" value="UniProtKB-UniRule"/>
</dbReference>
<dbReference type="Proteomes" id="UP000077266">
    <property type="component" value="Unassembled WGS sequence"/>
</dbReference>
<dbReference type="EC" id="5.2.1.8" evidence="4"/>
<dbReference type="PRINTS" id="PR00153">
    <property type="entry name" value="CSAPPISMRASE"/>
</dbReference>
<evidence type="ECO:0000256" key="1">
    <source>
        <dbReference type="ARBA" id="ARBA00000971"/>
    </source>
</evidence>
<evidence type="ECO:0000259" key="5">
    <source>
        <dbReference type="PROSITE" id="PS50072"/>
    </source>
</evidence>
<name>A0A165FNB1_EXIGL</name>
<comment type="similarity">
    <text evidence="4">Belongs to the cyclophilin-type PPIase family.</text>
</comment>
<feature type="non-terminal residue" evidence="6">
    <location>
        <position position="72"/>
    </location>
</feature>
<reference evidence="6 7" key="1">
    <citation type="journal article" date="2016" name="Mol. Biol. Evol.">
        <title>Comparative Genomics of Early-Diverging Mushroom-Forming Fungi Provides Insights into the Origins of Lignocellulose Decay Capabilities.</title>
        <authorList>
            <person name="Nagy L.G."/>
            <person name="Riley R."/>
            <person name="Tritt A."/>
            <person name="Adam C."/>
            <person name="Daum C."/>
            <person name="Floudas D."/>
            <person name="Sun H."/>
            <person name="Yadav J.S."/>
            <person name="Pangilinan J."/>
            <person name="Larsson K.H."/>
            <person name="Matsuura K."/>
            <person name="Barry K."/>
            <person name="Labutti K."/>
            <person name="Kuo R."/>
            <person name="Ohm R.A."/>
            <person name="Bhattacharya S.S."/>
            <person name="Shirouzu T."/>
            <person name="Yoshinaga Y."/>
            <person name="Martin F.M."/>
            <person name="Grigoriev I.V."/>
            <person name="Hibbett D.S."/>
        </authorList>
    </citation>
    <scope>NUCLEOTIDE SEQUENCE [LARGE SCALE GENOMIC DNA]</scope>
    <source>
        <strain evidence="6 7">HHB12029</strain>
    </source>
</reference>
<evidence type="ECO:0000313" key="6">
    <source>
        <dbReference type="EMBL" id="KZV89270.1"/>
    </source>
</evidence>
<evidence type="ECO:0000313" key="7">
    <source>
        <dbReference type="Proteomes" id="UP000077266"/>
    </source>
</evidence>
<dbReference type="Pfam" id="PF00160">
    <property type="entry name" value="Pro_isomerase"/>
    <property type="match status" value="1"/>
</dbReference>
<organism evidence="6 7">
    <name type="scientific">Exidia glandulosa HHB12029</name>
    <dbReference type="NCBI Taxonomy" id="1314781"/>
    <lineage>
        <taxon>Eukaryota</taxon>
        <taxon>Fungi</taxon>
        <taxon>Dikarya</taxon>
        <taxon>Basidiomycota</taxon>
        <taxon>Agaricomycotina</taxon>
        <taxon>Agaricomycetes</taxon>
        <taxon>Auriculariales</taxon>
        <taxon>Exidiaceae</taxon>
        <taxon>Exidia</taxon>
    </lineage>
</organism>